<keyword evidence="2" id="KW-0732">Signal</keyword>
<gene>
    <name evidence="3" type="primary">AVEN_10245_1</name>
    <name evidence="3" type="ORF">TNCT_36981</name>
</gene>
<keyword evidence="4" id="KW-1185">Reference proteome</keyword>
<feature type="chain" id="PRO_5036488919" evidence="2">
    <location>
        <begin position="24"/>
        <end position="1224"/>
    </location>
</feature>
<feature type="region of interest" description="Disordered" evidence="1">
    <location>
        <begin position="73"/>
        <end position="93"/>
    </location>
</feature>
<feature type="region of interest" description="Disordered" evidence="1">
    <location>
        <begin position="128"/>
        <end position="223"/>
    </location>
</feature>
<proteinExistence type="predicted"/>
<feature type="compositionally biased region" description="Polar residues" evidence="1">
    <location>
        <begin position="166"/>
        <end position="176"/>
    </location>
</feature>
<name>A0A8X6GB34_TRICU</name>
<feature type="compositionally biased region" description="Basic and acidic residues" evidence="1">
    <location>
        <begin position="400"/>
        <end position="409"/>
    </location>
</feature>
<evidence type="ECO:0000313" key="3">
    <source>
        <dbReference type="EMBL" id="GFR00063.1"/>
    </source>
</evidence>
<comment type="caution">
    <text evidence="3">The sequence shown here is derived from an EMBL/GenBank/DDBJ whole genome shotgun (WGS) entry which is preliminary data.</text>
</comment>
<feature type="region of interest" description="Disordered" evidence="1">
    <location>
        <begin position="381"/>
        <end position="409"/>
    </location>
</feature>
<evidence type="ECO:0000313" key="4">
    <source>
        <dbReference type="Proteomes" id="UP000887116"/>
    </source>
</evidence>
<feature type="signal peptide" evidence="2">
    <location>
        <begin position="1"/>
        <end position="23"/>
    </location>
</feature>
<dbReference type="EMBL" id="BMAO01034954">
    <property type="protein sequence ID" value="GFR00063.1"/>
    <property type="molecule type" value="Genomic_DNA"/>
</dbReference>
<accession>A0A8X6GB34</accession>
<dbReference type="OrthoDB" id="6422992at2759"/>
<reference evidence="3" key="1">
    <citation type="submission" date="2020-07" db="EMBL/GenBank/DDBJ databases">
        <title>Multicomponent nature underlies the extraordinary mechanical properties of spider dragline silk.</title>
        <authorList>
            <person name="Kono N."/>
            <person name="Nakamura H."/>
            <person name="Mori M."/>
            <person name="Yoshida Y."/>
            <person name="Ohtoshi R."/>
            <person name="Malay A.D."/>
            <person name="Moran D.A.P."/>
            <person name="Tomita M."/>
            <person name="Numata K."/>
            <person name="Arakawa K."/>
        </authorList>
    </citation>
    <scope>NUCLEOTIDE SEQUENCE</scope>
</reference>
<sequence length="1224" mass="139355">MKDLVVKIFLILSIVVIIDSVRQSSTSKFTFPLKSRSQNGYLKWLRKDSNPLKLPKVAHVIKRAMRDLRIPFRPNSRPAEMRPLRHSSQNGQSPVRVFSHPKLQSVPLSEVQTQRQQRYYPAFSTNFDSTRQSTRSYNNQQDQFRTQSQRGPIRSLNKDKIPRQHMYTSQAASRVTPQRVPFRQTSAASIPVPSLHANPLENKFSPSTNRKVVNPSPMKGQPTRNRVIDVYHHIPVTQRPNHNIYSNIPVIHTSQPTFRPHNSAPGLPFPPYSGRPISPGYSSEPVLHQINQPKYPQSQPGVIPQRFPEYANTNNFKPQLPTESHRHININKRPPVIPPEAINVEKGSPFMLNNPINGANKFLQSNLKENPKLVSHYHEMNDEDHSDSQDTEHSPLQNDGSKEHVSPKDLIVDDELRIVHSVEENPSNKSAAVKKYWDFRQENSGFTSVQTSGASLQEPIILPVSGHSDTIKTYQGDESIASSSVRQNTRIEDKIQKDFDGTAGEIGSNVSPSINEGKTIKYQNISKEFYHIDSKPQEKFESMVDLPPHFMQIETGNTEHSTRNSVPDLIQIKEMHEANEYSVQNPTNAKSKLSSQTTEDLKFLQSVPKYINNKPLDPEHAPKYISNEQHVVPGKHNPDSLLLWNENIKYIPAEVFRKNSTMSTEDIYNDDFYLRDHSSSAPSLGIYARNRAQYQKFEDTTKSDEYPTDIYEESSEIEPRKYFRGPQHIINSNWTIFDEYPVTHRGYRRLISTSVPYFSSWITSTTTSTPFTKHTQQENQSINSHRKIINALYLANKVLGRRNNTRLLYPSLSSSTEKPESKRLKFTYSPVPRTTSASELDISPQNSSKRFFDFRTGTAHGDLKSTISADSTSTSYVPKSEESSIMDDTKDISSSLPQSNKKFGLNVTPNPNRALERINARRNQSISSKGDKRLYYINLKPVTRPYSSSVTTSPVMSSTPTQEYLTTQFHKVSSQEYKTSHFHNVTPQEYKTTVFHKINPQEHKTTQSYTQDTTFYTAENTKKKFVVTTPFSTKISETPLSTESYQNVFSTSYNIPTTVQLLREASEDETSFKLNTERITTEVSTEPIISITLTGYVDKTETAVTEVVTETEKHFATESHTPVYPSSYNISNEFTTQAIDQEQIFIDSLKSTKIKMQDMMSKGLRHLMPMVMGLSSDVSISSDCTFSLLRWLRGIRALEQWAIKRSAKNIASGPSLKIVINIIN</sequence>
<organism evidence="3 4">
    <name type="scientific">Trichonephila clavata</name>
    <name type="common">Joro spider</name>
    <name type="synonym">Nephila clavata</name>
    <dbReference type="NCBI Taxonomy" id="2740835"/>
    <lineage>
        <taxon>Eukaryota</taxon>
        <taxon>Metazoa</taxon>
        <taxon>Ecdysozoa</taxon>
        <taxon>Arthropoda</taxon>
        <taxon>Chelicerata</taxon>
        <taxon>Arachnida</taxon>
        <taxon>Araneae</taxon>
        <taxon>Araneomorphae</taxon>
        <taxon>Entelegynae</taxon>
        <taxon>Araneoidea</taxon>
        <taxon>Nephilidae</taxon>
        <taxon>Trichonephila</taxon>
    </lineage>
</organism>
<evidence type="ECO:0000256" key="1">
    <source>
        <dbReference type="SAM" id="MobiDB-lite"/>
    </source>
</evidence>
<feature type="compositionally biased region" description="Basic and acidic residues" evidence="1">
    <location>
        <begin position="879"/>
        <end position="891"/>
    </location>
</feature>
<feature type="region of interest" description="Disordered" evidence="1">
    <location>
        <begin position="865"/>
        <end position="910"/>
    </location>
</feature>
<feature type="compositionally biased region" description="Polar residues" evidence="1">
    <location>
        <begin position="892"/>
        <end position="910"/>
    </location>
</feature>
<feature type="compositionally biased region" description="Polar residues" evidence="1">
    <location>
        <begin position="865"/>
        <end position="877"/>
    </location>
</feature>
<feature type="compositionally biased region" description="Polar residues" evidence="1">
    <location>
        <begin position="128"/>
        <end position="150"/>
    </location>
</feature>
<protein>
    <submittedName>
        <fullName evidence="3">Uncharacterized protein</fullName>
    </submittedName>
</protein>
<evidence type="ECO:0000256" key="2">
    <source>
        <dbReference type="SAM" id="SignalP"/>
    </source>
</evidence>
<dbReference type="Proteomes" id="UP000887116">
    <property type="component" value="Unassembled WGS sequence"/>
</dbReference>
<dbReference type="AlphaFoldDB" id="A0A8X6GB34"/>